<keyword evidence="10" id="KW-1185">Reference proteome</keyword>
<evidence type="ECO:0000313" key="10">
    <source>
        <dbReference type="Proteomes" id="UP001233999"/>
    </source>
</evidence>
<proteinExistence type="predicted"/>
<reference evidence="9" key="2">
    <citation type="submission" date="2023-05" db="EMBL/GenBank/DDBJ databases">
        <authorList>
            <person name="Fouks B."/>
        </authorList>
    </citation>
    <scope>NUCLEOTIDE SEQUENCE</scope>
    <source>
        <strain evidence="9">Stay&amp;Tobe</strain>
        <tissue evidence="9">Testes</tissue>
    </source>
</reference>
<organism evidence="9 10">
    <name type="scientific">Diploptera punctata</name>
    <name type="common">Pacific beetle cockroach</name>
    <dbReference type="NCBI Taxonomy" id="6984"/>
    <lineage>
        <taxon>Eukaryota</taxon>
        <taxon>Metazoa</taxon>
        <taxon>Ecdysozoa</taxon>
        <taxon>Arthropoda</taxon>
        <taxon>Hexapoda</taxon>
        <taxon>Insecta</taxon>
        <taxon>Pterygota</taxon>
        <taxon>Neoptera</taxon>
        <taxon>Polyneoptera</taxon>
        <taxon>Dictyoptera</taxon>
        <taxon>Blattodea</taxon>
        <taxon>Blaberoidea</taxon>
        <taxon>Blaberidae</taxon>
        <taxon>Diplopterinae</taxon>
        <taxon>Diploptera</taxon>
    </lineage>
</organism>
<evidence type="ECO:0000313" key="9">
    <source>
        <dbReference type="EMBL" id="KAJ9594507.1"/>
    </source>
</evidence>
<accession>A0AAD8EM17</accession>
<feature type="binding site" evidence="6">
    <location>
        <position position="187"/>
    </location>
    <ligand>
        <name>Zn(2+)</name>
        <dbReference type="ChEBI" id="CHEBI:29105"/>
    </ligand>
</feature>
<dbReference type="GO" id="GO:0005634">
    <property type="term" value="C:nucleus"/>
    <property type="evidence" value="ECO:0007669"/>
    <property type="project" value="InterPro"/>
</dbReference>
<keyword evidence="2 5" id="KW-0863">Zinc-finger</keyword>
<keyword evidence="1 6" id="KW-0479">Metal-binding</keyword>
<evidence type="ECO:0000256" key="1">
    <source>
        <dbReference type="ARBA" id="ARBA00022723"/>
    </source>
</evidence>
<dbReference type="SMART" id="SM00980">
    <property type="entry name" value="THAP"/>
    <property type="match status" value="1"/>
</dbReference>
<dbReference type="PANTHER" id="PTHR46600:SF11">
    <property type="entry name" value="THAP DOMAIN-CONTAINING PROTEIN 10"/>
    <property type="match status" value="1"/>
</dbReference>
<keyword evidence="3 6" id="KW-0862">Zinc</keyword>
<dbReference type="GO" id="GO:0043565">
    <property type="term" value="F:sequence-specific DNA binding"/>
    <property type="evidence" value="ECO:0007669"/>
    <property type="project" value="InterPro"/>
</dbReference>
<evidence type="ECO:0000256" key="3">
    <source>
        <dbReference type="ARBA" id="ARBA00022833"/>
    </source>
</evidence>
<reference evidence="9" key="1">
    <citation type="journal article" date="2023" name="IScience">
        <title>Live-bearing cockroach genome reveals convergent evolutionary mechanisms linked to viviparity in insects and beyond.</title>
        <authorList>
            <person name="Fouks B."/>
            <person name="Harrison M.C."/>
            <person name="Mikhailova A.A."/>
            <person name="Marchal E."/>
            <person name="English S."/>
            <person name="Carruthers M."/>
            <person name="Jennings E.C."/>
            <person name="Chiamaka E.L."/>
            <person name="Frigard R.A."/>
            <person name="Pippel M."/>
            <person name="Attardo G.M."/>
            <person name="Benoit J.B."/>
            <person name="Bornberg-Bauer E."/>
            <person name="Tobe S.S."/>
        </authorList>
    </citation>
    <scope>NUCLEOTIDE SEQUENCE</scope>
    <source>
        <strain evidence="9">Stay&amp;Tobe</strain>
    </source>
</reference>
<feature type="domain" description="THAP-type" evidence="7">
    <location>
        <begin position="1"/>
        <end position="88"/>
    </location>
</feature>
<gene>
    <name evidence="9" type="ORF">L9F63_014119</name>
</gene>
<dbReference type="InterPro" id="IPR026516">
    <property type="entry name" value="THAP1/10"/>
</dbReference>
<evidence type="ECO:0000259" key="7">
    <source>
        <dbReference type="PROSITE" id="PS50950"/>
    </source>
</evidence>
<evidence type="ECO:0000256" key="2">
    <source>
        <dbReference type="ARBA" id="ARBA00022771"/>
    </source>
</evidence>
<keyword evidence="4 5" id="KW-0238">DNA-binding</keyword>
<dbReference type="Proteomes" id="UP001233999">
    <property type="component" value="Unassembled WGS sequence"/>
</dbReference>
<feature type="binding site" evidence="6">
    <location>
        <position position="237"/>
    </location>
    <ligand>
        <name>Zn(2+)</name>
        <dbReference type="ChEBI" id="CHEBI:29105"/>
    </ligand>
</feature>
<feature type="domain" description="ZAD" evidence="8">
    <location>
        <begin position="185"/>
        <end position="261"/>
    </location>
</feature>
<evidence type="ECO:0000259" key="8">
    <source>
        <dbReference type="PROSITE" id="PS51915"/>
    </source>
</evidence>
<dbReference type="InterPro" id="IPR006612">
    <property type="entry name" value="THAP_Znf"/>
</dbReference>
<dbReference type="SMART" id="SM00868">
    <property type="entry name" value="zf-AD"/>
    <property type="match status" value="1"/>
</dbReference>
<dbReference type="Gene3D" id="3.40.1800.20">
    <property type="match status" value="1"/>
</dbReference>
<evidence type="ECO:0000256" key="5">
    <source>
        <dbReference type="PROSITE-ProRule" id="PRU00309"/>
    </source>
</evidence>
<feature type="binding site" evidence="6">
    <location>
        <position position="234"/>
    </location>
    <ligand>
        <name>Zn(2+)</name>
        <dbReference type="ChEBI" id="CHEBI:29105"/>
    </ligand>
</feature>
<name>A0AAD8EM17_DIPPU</name>
<dbReference type="Pfam" id="PF07776">
    <property type="entry name" value="zf-AD"/>
    <property type="match status" value="1"/>
</dbReference>
<dbReference type="PANTHER" id="PTHR46600">
    <property type="entry name" value="THAP DOMAIN-CONTAINING"/>
    <property type="match status" value="1"/>
</dbReference>
<comment type="caution">
    <text evidence="9">The sequence shown here is derived from an EMBL/GenBank/DDBJ whole genome shotgun (WGS) entry which is preliminary data.</text>
</comment>
<sequence length="312" mass="35625">MSNRRCAAKTCFNTQGCRPNLKFFNFPKDEETCYKWIINSGRQDMLDKPIEQLTKFMLCADHFETRWFLNPKYKTTFIRTGHPIPTIFYNNLADFIPKGLQKTFAEKNKNNADEKIDLYKNMYVGNIGQGSLPQSREDLLGLLRDGENTDGQQLPFTDPDDFTVEIKIDLDPGIEDPSALHGCHKICRLCATLVYEFKLISLFPIDCSQDLANKINRLLPEKVLEGDGLPEQVCNSCVSKLNECDSAVQSFIAADRKLRNLFKLQSMFPKLEEDPSKKNDENEDTFLSTGELPDEFITIKEEGSAFSIEDES</sequence>
<feature type="non-terminal residue" evidence="9">
    <location>
        <position position="312"/>
    </location>
</feature>
<dbReference type="Pfam" id="PF05485">
    <property type="entry name" value="THAP"/>
    <property type="match status" value="1"/>
</dbReference>
<feature type="binding site" evidence="6">
    <location>
        <position position="190"/>
    </location>
    <ligand>
        <name>Zn(2+)</name>
        <dbReference type="ChEBI" id="CHEBI:29105"/>
    </ligand>
</feature>
<dbReference type="SUPFAM" id="SSF57716">
    <property type="entry name" value="Glucocorticoid receptor-like (DNA-binding domain)"/>
    <property type="match status" value="2"/>
</dbReference>
<dbReference type="PROSITE" id="PS50950">
    <property type="entry name" value="ZF_THAP"/>
    <property type="match status" value="1"/>
</dbReference>
<dbReference type="InterPro" id="IPR012934">
    <property type="entry name" value="Znf_AD"/>
</dbReference>
<evidence type="ECO:0000256" key="6">
    <source>
        <dbReference type="PROSITE-ProRule" id="PRU01263"/>
    </source>
</evidence>
<evidence type="ECO:0008006" key="11">
    <source>
        <dbReference type="Google" id="ProtNLM"/>
    </source>
</evidence>
<dbReference type="GO" id="GO:0008270">
    <property type="term" value="F:zinc ion binding"/>
    <property type="evidence" value="ECO:0007669"/>
    <property type="project" value="UniProtKB-UniRule"/>
</dbReference>
<dbReference type="PROSITE" id="PS51915">
    <property type="entry name" value="ZAD"/>
    <property type="match status" value="1"/>
</dbReference>
<dbReference type="AlphaFoldDB" id="A0AAD8EM17"/>
<evidence type="ECO:0000256" key="4">
    <source>
        <dbReference type="ARBA" id="ARBA00023125"/>
    </source>
</evidence>
<protein>
    <recommendedName>
        <fullName evidence="11">THAP-type domain-containing protein</fullName>
    </recommendedName>
</protein>
<dbReference type="EMBL" id="JASPKZ010003044">
    <property type="protein sequence ID" value="KAJ9594507.1"/>
    <property type="molecule type" value="Genomic_DNA"/>
</dbReference>